<reference evidence="2" key="1">
    <citation type="journal article" date="2021" name="Proc. Natl. Acad. Sci. U.S.A.">
        <title>A Catalog of Tens of Thousands of Viruses from Human Metagenomes Reveals Hidden Associations with Chronic Diseases.</title>
        <authorList>
            <person name="Tisza M.J."/>
            <person name="Buck C.B."/>
        </authorList>
    </citation>
    <scope>NUCLEOTIDE SEQUENCE</scope>
    <source>
        <strain evidence="2">CtES717</strain>
    </source>
</reference>
<protein>
    <recommendedName>
        <fullName evidence="3">SAF domain-containing protein</fullName>
    </recommendedName>
</protein>
<name>A0A8S5RSC6_9CAUD</name>
<accession>A0A8S5RSC6</accession>
<proteinExistence type="predicted"/>
<evidence type="ECO:0000256" key="1">
    <source>
        <dbReference type="SAM" id="Phobius"/>
    </source>
</evidence>
<sequence length="358" mass="40274">MAVNPMQKKATTAALIAVLVTLLITGAVIALLMMKVGNLNKQIAEKRANLGKVFVLNSDVKSGQEITSEMLKLQEVEMSTVPTSAVGSIISVFNNYRLEDVKGNIVFTDENGRMYIQENNQKKYIVKNEDDYKKTSYYYEENKQPVELNTVPLVAKVALKKNTVLTFDLIARSNDRVTDDVRIQEYNVVQLPTQIADKEFIDIRLRLPNGSDYIVVSHKQIELPQIDGVETEDTIWLKLSEDEILMMSSAIVESYMVKGSKLYATRYVEAGTQEAATPTYLPNADVTLLMEKDPNIIQVAKNELFNRYINTKETIRTNGIDKQIDQKTAISNAASGTSEEIKKTQEQRKKYLQTLGGN</sequence>
<keyword evidence="1" id="KW-0812">Transmembrane</keyword>
<evidence type="ECO:0008006" key="3">
    <source>
        <dbReference type="Google" id="ProtNLM"/>
    </source>
</evidence>
<dbReference type="CDD" id="cd11614">
    <property type="entry name" value="SAF_CpaB_FlgA_like"/>
    <property type="match status" value="1"/>
</dbReference>
<keyword evidence="1" id="KW-1133">Transmembrane helix</keyword>
<feature type="transmembrane region" description="Helical" evidence="1">
    <location>
        <begin position="12"/>
        <end position="34"/>
    </location>
</feature>
<evidence type="ECO:0000313" key="2">
    <source>
        <dbReference type="EMBL" id="DAE92250.1"/>
    </source>
</evidence>
<organism evidence="2">
    <name type="scientific">Siphoviridae sp. ctES717</name>
    <dbReference type="NCBI Taxonomy" id="2827564"/>
    <lineage>
        <taxon>Viruses</taxon>
        <taxon>Duplodnaviria</taxon>
        <taxon>Heunggongvirae</taxon>
        <taxon>Uroviricota</taxon>
        <taxon>Caudoviricetes</taxon>
    </lineage>
</organism>
<dbReference type="EMBL" id="BK057795">
    <property type="protein sequence ID" value="DAE92250.1"/>
    <property type="molecule type" value="Genomic_DNA"/>
</dbReference>
<keyword evidence="1" id="KW-0472">Membrane</keyword>